<protein>
    <submittedName>
        <fullName evidence="2">Uncharacterized protein</fullName>
    </submittedName>
</protein>
<dbReference type="EMBL" id="BAABGY010000016">
    <property type="protein sequence ID" value="GAA4342105.1"/>
    <property type="molecule type" value="Genomic_DNA"/>
</dbReference>
<evidence type="ECO:0000313" key="3">
    <source>
        <dbReference type="Proteomes" id="UP001501725"/>
    </source>
</evidence>
<reference evidence="3" key="1">
    <citation type="journal article" date="2019" name="Int. J. Syst. Evol. Microbiol.">
        <title>The Global Catalogue of Microorganisms (GCM) 10K type strain sequencing project: providing services to taxonomists for standard genome sequencing and annotation.</title>
        <authorList>
            <consortium name="The Broad Institute Genomics Platform"/>
            <consortium name="The Broad Institute Genome Sequencing Center for Infectious Disease"/>
            <person name="Wu L."/>
            <person name="Ma J."/>
        </authorList>
    </citation>
    <scope>NUCLEOTIDE SEQUENCE [LARGE SCALE GENOMIC DNA]</scope>
    <source>
        <strain evidence="3">JCM 17919</strain>
    </source>
</reference>
<evidence type="ECO:0000256" key="1">
    <source>
        <dbReference type="SAM" id="MobiDB-lite"/>
    </source>
</evidence>
<comment type="caution">
    <text evidence="2">The sequence shown here is derived from an EMBL/GenBank/DDBJ whole genome shotgun (WGS) entry which is preliminary data.</text>
</comment>
<sequence>MHVKGGEVAGDGDIVLLDAEKGRVGAGGEVLEHDGRHGHAKGGIHGQQGGGQEAGAVSGGEEQGVFLNSVRLNYKNGLICGPAGILLI</sequence>
<name>A0ABP8HPB8_9BACT</name>
<proteinExistence type="predicted"/>
<accession>A0ABP8HPB8</accession>
<feature type="region of interest" description="Disordered" evidence="1">
    <location>
        <begin position="29"/>
        <end position="58"/>
    </location>
</feature>
<keyword evidence="3" id="KW-1185">Reference proteome</keyword>
<evidence type="ECO:0000313" key="2">
    <source>
        <dbReference type="EMBL" id="GAA4342105.1"/>
    </source>
</evidence>
<dbReference type="Proteomes" id="UP001501725">
    <property type="component" value="Unassembled WGS sequence"/>
</dbReference>
<feature type="compositionally biased region" description="Gly residues" evidence="1">
    <location>
        <begin position="43"/>
        <end position="58"/>
    </location>
</feature>
<gene>
    <name evidence="2" type="ORF">GCM10023184_41170</name>
</gene>
<organism evidence="2 3">
    <name type="scientific">Flaviaesturariibacter amylovorans</name>
    <dbReference type="NCBI Taxonomy" id="1084520"/>
    <lineage>
        <taxon>Bacteria</taxon>
        <taxon>Pseudomonadati</taxon>
        <taxon>Bacteroidota</taxon>
        <taxon>Chitinophagia</taxon>
        <taxon>Chitinophagales</taxon>
        <taxon>Chitinophagaceae</taxon>
        <taxon>Flaviaestuariibacter</taxon>
    </lineage>
</organism>